<dbReference type="PANTHER" id="PTHR45287:SF4">
    <property type="entry name" value="OS03G0691500 PROTEIN"/>
    <property type="match status" value="1"/>
</dbReference>
<name>A0A7J7LLJ5_9MAGN</name>
<dbReference type="EMBL" id="JACGCM010002205">
    <property type="protein sequence ID" value="KAF6143483.1"/>
    <property type="molecule type" value="Genomic_DNA"/>
</dbReference>
<evidence type="ECO:0000313" key="3">
    <source>
        <dbReference type="Proteomes" id="UP000541444"/>
    </source>
</evidence>
<organism evidence="2 3">
    <name type="scientific">Kingdonia uniflora</name>
    <dbReference type="NCBI Taxonomy" id="39325"/>
    <lineage>
        <taxon>Eukaryota</taxon>
        <taxon>Viridiplantae</taxon>
        <taxon>Streptophyta</taxon>
        <taxon>Embryophyta</taxon>
        <taxon>Tracheophyta</taxon>
        <taxon>Spermatophyta</taxon>
        <taxon>Magnoliopsida</taxon>
        <taxon>Ranunculales</taxon>
        <taxon>Circaeasteraceae</taxon>
        <taxon>Kingdonia</taxon>
    </lineage>
</organism>
<feature type="coiled-coil region" evidence="1">
    <location>
        <begin position="2"/>
        <end position="144"/>
    </location>
</feature>
<proteinExistence type="predicted"/>
<evidence type="ECO:0000313" key="2">
    <source>
        <dbReference type="EMBL" id="KAF6143483.1"/>
    </source>
</evidence>
<dbReference type="OrthoDB" id="685795at2759"/>
<reference evidence="2 3" key="1">
    <citation type="journal article" date="2020" name="IScience">
        <title>Genome Sequencing of the Endangered Kingdonia uniflora (Circaeasteraceae, Ranunculales) Reveals Potential Mechanisms of Evolutionary Specialization.</title>
        <authorList>
            <person name="Sun Y."/>
            <person name="Deng T."/>
            <person name="Zhang A."/>
            <person name="Moore M.J."/>
            <person name="Landis J.B."/>
            <person name="Lin N."/>
            <person name="Zhang H."/>
            <person name="Zhang X."/>
            <person name="Huang J."/>
            <person name="Zhang X."/>
            <person name="Sun H."/>
            <person name="Wang H."/>
        </authorList>
    </citation>
    <scope>NUCLEOTIDE SEQUENCE [LARGE SCALE GENOMIC DNA]</scope>
    <source>
        <strain evidence="2">TB1705</strain>
        <tissue evidence="2">Leaf</tissue>
    </source>
</reference>
<dbReference type="PANTHER" id="PTHR45287">
    <property type="entry name" value="OS03G0691500 PROTEIN"/>
    <property type="match status" value="1"/>
</dbReference>
<feature type="coiled-coil region" evidence="1">
    <location>
        <begin position="170"/>
        <end position="225"/>
    </location>
</feature>
<comment type="caution">
    <text evidence="2">The sequence shown here is derived from an EMBL/GenBank/DDBJ whole genome shotgun (WGS) entry which is preliminary data.</text>
</comment>
<dbReference type="AlphaFoldDB" id="A0A7J7LLJ5"/>
<keyword evidence="1" id="KW-0175">Coiled coil</keyword>
<protein>
    <submittedName>
        <fullName evidence="2">Uncharacterized protein</fullName>
    </submittedName>
</protein>
<feature type="coiled-coil region" evidence="1">
    <location>
        <begin position="401"/>
        <end position="573"/>
    </location>
</feature>
<sequence>MYDDLKSALQEKELKLRNLSSSSDEYRASCGVKLKTLEGQNRELISALDETNMRARDHEKKIYAYKEDTECLKRHLSALQKKCFEAEERAQASKELIQRDGLLMKLEEDYHKLENTLKWKNEQFKHLEDAHEKLQNQFQESKNQWEVEKSMLVDEIFSLQTSLDSKTRSLESLELRLQMCNQALAHEESRRKLLEVQISETKACYENVFTEYEEAKSKIESLMIRSNEDIAVLRNSLGKKDALLKESEYSRGQLDQENHELRDSLKELREIQIKEAGATSSIKLRNKLKGLEQVHRDCFTNDKARDAQWSSQIAKMIVDLNDCRSGLGSRHKQIQNLETELELYHSSTIQLKLETEEMFVMLLVFKSGFSEAQSKLSNPKAGIELCDKENEVQISFLSEELRKKESALIMARNDIKQQRETLASLERKLHSFDLIENQRSSMQKELDRYKEMAVESSECLRRLRERVSQKENTLNEELGKVCDSLEKTNSELSEKTRVEKENDKTVKDLQQKIVLLEEDLRKRETETNNTINLVIMETMKDVEHERKSFLRTLEEMEETVDSLEQEYIRNEIENAVFAHIKVEKIFEREKVKKCQIIEDLQERIISLEQYQNIVLLNFKEKATEVNRLSEAWEKVSTARILAEVEIQEKNVVIDYLEEEVKSSHQKLEMQYGAAIEAKQLEMMKAMDQLGSRLITSECVNKKLESENGVLLEEVRKLSSEKEELLAHILGYNEKLNRFSNEDAELMEMVSGIVQRFDKENDPVTDFKEGKHLFRSSRDDLKSSASIVKLVEENHGERSPLKDAIYWTILHEAEHQ</sequence>
<gene>
    <name evidence="2" type="ORF">GIB67_029652</name>
</gene>
<accession>A0A7J7LLJ5</accession>
<keyword evidence="3" id="KW-1185">Reference proteome</keyword>
<dbReference type="InterPro" id="IPR040262">
    <property type="entry name" value="At4g38062-like"/>
</dbReference>
<dbReference type="Proteomes" id="UP000541444">
    <property type="component" value="Unassembled WGS sequence"/>
</dbReference>
<evidence type="ECO:0000256" key="1">
    <source>
        <dbReference type="SAM" id="Coils"/>
    </source>
</evidence>